<keyword evidence="1" id="KW-0863">Zinc-finger</keyword>
<dbReference type="GO" id="GO:0008270">
    <property type="term" value="F:zinc ion binding"/>
    <property type="evidence" value="ECO:0007669"/>
    <property type="project" value="UniProtKB-KW"/>
</dbReference>
<dbReference type="InterPro" id="IPR013087">
    <property type="entry name" value="Znf_C2H2_type"/>
</dbReference>
<dbReference type="AlphaFoldDB" id="A0A1B6IE58"/>
<keyword evidence="1" id="KW-0862">Zinc</keyword>
<accession>A0A1B6IE58</accession>
<reference evidence="3" key="1">
    <citation type="submission" date="2015-11" db="EMBL/GenBank/DDBJ databases">
        <title>De novo transcriptome assembly of four potential Pierce s Disease insect vectors from Arizona vineyards.</title>
        <authorList>
            <person name="Tassone E.E."/>
        </authorList>
    </citation>
    <scope>NUCLEOTIDE SEQUENCE</scope>
</reference>
<gene>
    <name evidence="3" type="ORF">g.9699</name>
</gene>
<dbReference type="PROSITE" id="PS50157">
    <property type="entry name" value="ZINC_FINGER_C2H2_2"/>
    <property type="match status" value="1"/>
</dbReference>
<evidence type="ECO:0000259" key="2">
    <source>
        <dbReference type="PROSITE" id="PS50157"/>
    </source>
</evidence>
<dbReference type="SUPFAM" id="SSF57667">
    <property type="entry name" value="beta-beta-alpha zinc fingers"/>
    <property type="match status" value="1"/>
</dbReference>
<proteinExistence type="predicted"/>
<evidence type="ECO:0000256" key="1">
    <source>
        <dbReference type="PROSITE-ProRule" id="PRU00042"/>
    </source>
</evidence>
<feature type="domain" description="C2H2-type" evidence="2">
    <location>
        <begin position="37"/>
        <end position="64"/>
    </location>
</feature>
<name>A0A1B6IE58_9HEMI</name>
<dbReference type="EMBL" id="GECU01022526">
    <property type="protein sequence ID" value="JAS85180.1"/>
    <property type="molecule type" value="Transcribed_RNA"/>
</dbReference>
<dbReference type="SMART" id="SM00355">
    <property type="entry name" value="ZnF_C2H2"/>
    <property type="match status" value="2"/>
</dbReference>
<keyword evidence="1" id="KW-0479">Metal-binding</keyword>
<evidence type="ECO:0000313" key="3">
    <source>
        <dbReference type="EMBL" id="JAS85180.1"/>
    </source>
</evidence>
<feature type="non-terminal residue" evidence="3">
    <location>
        <position position="1"/>
    </location>
</feature>
<dbReference type="InterPro" id="IPR036236">
    <property type="entry name" value="Znf_C2H2_sf"/>
</dbReference>
<organism evidence="3">
    <name type="scientific">Homalodisca liturata</name>
    <dbReference type="NCBI Taxonomy" id="320908"/>
    <lineage>
        <taxon>Eukaryota</taxon>
        <taxon>Metazoa</taxon>
        <taxon>Ecdysozoa</taxon>
        <taxon>Arthropoda</taxon>
        <taxon>Hexapoda</taxon>
        <taxon>Insecta</taxon>
        <taxon>Pterygota</taxon>
        <taxon>Neoptera</taxon>
        <taxon>Paraneoptera</taxon>
        <taxon>Hemiptera</taxon>
        <taxon>Auchenorrhyncha</taxon>
        <taxon>Membracoidea</taxon>
        <taxon>Cicadellidae</taxon>
        <taxon>Cicadellinae</taxon>
        <taxon>Proconiini</taxon>
        <taxon>Homalodisca</taxon>
    </lineage>
</organism>
<sequence length="132" mass="14264">SNNMYSADVTAAANNSQELPTSQVGLMAGGGGKTSDYQCKQCSKFYTSKQGLANHMRYICGKAPKLQCPFCPRICKLKHQLENHVYNKHMPRDLVGGGPGPKGEFGAGMMPQNMAPFLPPLGIMQLPQSFGN</sequence>
<protein>
    <recommendedName>
        <fullName evidence="2">C2H2-type domain-containing protein</fullName>
    </recommendedName>
</protein>
<dbReference type="Gene3D" id="3.30.160.60">
    <property type="entry name" value="Classic Zinc Finger"/>
    <property type="match status" value="1"/>
</dbReference>